<protein>
    <submittedName>
        <fullName evidence="2">Sugar phosphate isomerase/epimerase family protein</fullName>
    </submittedName>
</protein>
<feature type="domain" description="Xylose isomerase-like TIM barrel" evidence="1">
    <location>
        <begin position="20"/>
        <end position="273"/>
    </location>
</feature>
<comment type="caution">
    <text evidence="2">The sequence shown here is derived from an EMBL/GenBank/DDBJ whole genome shotgun (WGS) entry which is preliminary data.</text>
</comment>
<evidence type="ECO:0000259" key="1">
    <source>
        <dbReference type="Pfam" id="PF01261"/>
    </source>
</evidence>
<dbReference type="InterPro" id="IPR013022">
    <property type="entry name" value="Xyl_isomerase-like_TIM-brl"/>
</dbReference>
<keyword evidence="2" id="KW-0413">Isomerase</keyword>
<evidence type="ECO:0000313" key="3">
    <source>
        <dbReference type="Proteomes" id="UP001595891"/>
    </source>
</evidence>
<dbReference type="SUPFAM" id="SSF51658">
    <property type="entry name" value="Xylose isomerase-like"/>
    <property type="match status" value="1"/>
</dbReference>
<dbReference type="Proteomes" id="UP001595891">
    <property type="component" value="Unassembled WGS sequence"/>
</dbReference>
<gene>
    <name evidence="2" type="ORF">ACFO8L_20715</name>
</gene>
<keyword evidence="3" id="KW-1185">Reference proteome</keyword>
<dbReference type="Gene3D" id="3.20.20.150">
    <property type="entry name" value="Divalent-metal-dependent TIM barrel enzymes"/>
    <property type="match status" value="1"/>
</dbReference>
<proteinExistence type="predicted"/>
<dbReference type="PANTHER" id="PTHR12110">
    <property type="entry name" value="HYDROXYPYRUVATE ISOMERASE"/>
    <property type="match status" value="1"/>
</dbReference>
<sequence length="285" mass="30625">MRFGYGTNGFANHRLDEALAVLADLGYDGVALTLDAGHLDPYAPDVAREAGRVAKRLGELGLAVVVETGGRYVLDPFRKHHPTLLHPAPEAAARVDLLLRAVRIAADLGAEAVSFWSGIRPPEVTGPQAWRNLVAGVEAVLDEATAREVTLGFEPEPGMLVEDISGFERLYELSGRPARLGMTLDIGHCRCLEADPVPECVRRAGPHLVNVQIEDMRRGVHEHLPFGEGEIDFPPVLAALDATGYRGLVGVELPRHSHAAPLVAARSLSFLREHEPPATALPGPA</sequence>
<name>A0ABV9EKP9_9ACTN</name>
<dbReference type="PANTHER" id="PTHR12110:SF52">
    <property type="entry name" value="XYLOSE ISOMERASE"/>
    <property type="match status" value="1"/>
</dbReference>
<dbReference type="InterPro" id="IPR050312">
    <property type="entry name" value="IolE/XylAMocC-like"/>
</dbReference>
<dbReference type="Pfam" id="PF01261">
    <property type="entry name" value="AP_endonuc_2"/>
    <property type="match status" value="1"/>
</dbReference>
<dbReference type="RefSeq" id="WP_262847132.1">
    <property type="nucleotide sequence ID" value="NZ_JANZYP010000058.1"/>
</dbReference>
<evidence type="ECO:0000313" key="2">
    <source>
        <dbReference type="EMBL" id="MFC4588524.1"/>
    </source>
</evidence>
<dbReference type="EMBL" id="JBHSFN010000012">
    <property type="protein sequence ID" value="MFC4588524.1"/>
    <property type="molecule type" value="Genomic_DNA"/>
</dbReference>
<accession>A0ABV9EKP9</accession>
<dbReference type="InterPro" id="IPR036237">
    <property type="entry name" value="Xyl_isomerase-like_sf"/>
</dbReference>
<organism evidence="2 3">
    <name type="scientific">Sphaerisporangium corydalis</name>
    <dbReference type="NCBI Taxonomy" id="1441875"/>
    <lineage>
        <taxon>Bacteria</taxon>
        <taxon>Bacillati</taxon>
        <taxon>Actinomycetota</taxon>
        <taxon>Actinomycetes</taxon>
        <taxon>Streptosporangiales</taxon>
        <taxon>Streptosporangiaceae</taxon>
        <taxon>Sphaerisporangium</taxon>
    </lineage>
</organism>
<dbReference type="GO" id="GO:0016853">
    <property type="term" value="F:isomerase activity"/>
    <property type="evidence" value="ECO:0007669"/>
    <property type="project" value="UniProtKB-KW"/>
</dbReference>
<reference evidence="3" key="1">
    <citation type="journal article" date="2019" name="Int. J. Syst. Evol. Microbiol.">
        <title>The Global Catalogue of Microorganisms (GCM) 10K type strain sequencing project: providing services to taxonomists for standard genome sequencing and annotation.</title>
        <authorList>
            <consortium name="The Broad Institute Genomics Platform"/>
            <consortium name="The Broad Institute Genome Sequencing Center for Infectious Disease"/>
            <person name="Wu L."/>
            <person name="Ma J."/>
        </authorList>
    </citation>
    <scope>NUCLEOTIDE SEQUENCE [LARGE SCALE GENOMIC DNA]</scope>
    <source>
        <strain evidence="3">CCUG 49560</strain>
    </source>
</reference>